<evidence type="ECO:0000313" key="3">
    <source>
        <dbReference type="EnsemblPlants" id="AET3Gv20981500.16"/>
    </source>
</evidence>
<dbReference type="AlphaFoldDB" id="A0A453GEF1"/>
<evidence type="ECO:0000313" key="4">
    <source>
        <dbReference type="Proteomes" id="UP000015105"/>
    </source>
</evidence>
<keyword evidence="2" id="KW-0472">Membrane</keyword>
<reference evidence="3" key="4">
    <citation type="submission" date="2019-03" db="UniProtKB">
        <authorList>
            <consortium name="EnsemblPlants"/>
        </authorList>
    </citation>
    <scope>IDENTIFICATION</scope>
</reference>
<keyword evidence="2" id="KW-0812">Transmembrane</keyword>
<reference evidence="4" key="2">
    <citation type="journal article" date="2017" name="Nat. Plants">
        <title>The Aegilops tauschii genome reveals multiple impacts of transposons.</title>
        <authorList>
            <person name="Zhao G."/>
            <person name="Zou C."/>
            <person name="Li K."/>
            <person name="Wang K."/>
            <person name="Li T."/>
            <person name="Gao L."/>
            <person name="Zhang X."/>
            <person name="Wang H."/>
            <person name="Yang Z."/>
            <person name="Liu X."/>
            <person name="Jiang W."/>
            <person name="Mao L."/>
            <person name="Kong X."/>
            <person name="Jiao Y."/>
            <person name="Jia J."/>
        </authorList>
    </citation>
    <scope>NUCLEOTIDE SEQUENCE [LARGE SCALE GENOMIC DNA]</scope>
    <source>
        <strain evidence="4">cv. AL8/78</strain>
    </source>
</reference>
<organism evidence="3 4">
    <name type="scientific">Aegilops tauschii subsp. strangulata</name>
    <name type="common">Goatgrass</name>
    <dbReference type="NCBI Taxonomy" id="200361"/>
    <lineage>
        <taxon>Eukaryota</taxon>
        <taxon>Viridiplantae</taxon>
        <taxon>Streptophyta</taxon>
        <taxon>Embryophyta</taxon>
        <taxon>Tracheophyta</taxon>
        <taxon>Spermatophyta</taxon>
        <taxon>Magnoliopsida</taxon>
        <taxon>Liliopsida</taxon>
        <taxon>Poales</taxon>
        <taxon>Poaceae</taxon>
        <taxon>BOP clade</taxon>
        <taxon>Pooideae</taxon>
        <taxon>Triticodae</taxon>
        <taxon>Triticeae</taxon>
        <taxon>Triticinae</taxon>
        <taxon>Aegilops</taxon>
    </lineage>
</organism>
<feature type="transmembrane region" description="Helical" evidence="2">
    <location>
        <begin position="6"/>
        <end position="27"/>
    </location>
</feature>
<reference evidence="3" key="5">
    <citation type="journal article" date="2021" name="G3 (Bethesda)">
        <title>Aegilops tauschii genome assembly Aet v5.0 features greater sequence contiguity and improved annotation.</title>
        <authorList>
            <person name="Wang L."/>
            <person name="Zhu T."/>
            <person name="Rodriguez J.C."/>
            <person name="Deal K.R."/>
            <person name="Dubcovsky J."/>
            <person name="McGuire P.E."/>
            <person name="Lux T."/>
            <person name="Spannagl M."/>
            <person name="Mayer K.F.X."/>
            <person name="Baldrich P."/>
            <person name="Meyers B.C."/>
            <person name="Huo N."/>
            <person name="Gu Y.Q."/>
            <person name="Zhou H."/>
            <person name="Devos K.M."/>
            <person name="Bennetzen J.L."/>
            <person name="Unver T."/>
            <person name="Budak H."/>
            <person name="Gulick P.J."/>
            <person name="Galiba G."/>
            <person name="Kalapos B."/>
            <person name="Nelson D.R."/>
            <person name="Li P."/>
            <person name="You F.M."/>
            <person name="Luo M.C."/>
            <person name="Dvorak J."/>
        </authorList>
    </citation>
    <scope>NUCLEOTIDE SEQUENCE [LARGE SCALE GENOMIC DNA]</scope>
    <source>
        <strain evidence="3">cv. AL8/78</strain>
    </source>
</reference>
<dbReference type="Proteomes" id="UP000015105">
    <property type="component" value="Chromosome 3D"/>
</dbReference>
<dbReference type="EnsemblPlants" id="AET3Gv20981500.16">
    <property type="protein sequence ID" value="AET3Gv20981500.16"/>
    <property type="gene ID" value="AET3Gv20981500"/>
</dbReference>
<dbReference type="Gramene" id="AET3Gv20981500.16">
    <property type="protein sequence ID" value="AET3Gv20981500.16"/>
    <property type="gene ID" value="AET3Gv20981500"/>
</dbReference>
<reference evidence="4" key="1">
    <citation type="journal article" date="2014" name="Science">
        <title>Ancient hybridizations among the ancestral genomes of bread wheat.</title>
        <authorList>
            <consortium name="International Wheat Genome Sequencing Consortium,"/>
            <person name="Marcussen T."/>
            <person name="Sandve S.R."/>
            <person name="Heier L."/>
            <person name="Spannagl M."/>
            <person name="Pfeifer M."/>
            <person name="Jakobsen K.S."/>
            <person name="Wulff B.B."/>
            <person name="Steuernagel B."/>
            <person name="Mayer K.F."/>
            <person name="Olsen O.A."/>
        </authorList>
    </citation>
    <scope>NUCLEOTIDE SEQUENCE [LARGE SCALE GENOMIC DNA]</scope>
    <source>
        <strain evidence="4">cv. AL8/78</strain>
    </source>
</reference>
<keyword evidence="2" id="KW-1133">Transmembrane helix</keyword>
<protein>
    <submittedName>
        <fullName evidence="3">Uncharacterized protein</fullName>
    </submittedName>
</protein>
<keyword evidence="4" id="KW-1185">Reference proteome</keyword>
<evidence type="ECO:0000256" key="1">
    <source>
        <dbReference type="SAM" id="MobiDB-lite"/>
    </source>
</evidence>
<proteinExistence type="predicted"/>
<name>A0A453GEF1_AEGTS</name>
<feature type="region of interest" description="Disordered" evidence="1">
    <location>
        <begin position="58"/>
        <end position="90"/>
    </location>
</feature>
<reference evidence="3" key="3">
    <citation type="journal article" date="2017" name="Nature">
        <title>Genome sequence of the progenitor of the wheat D genome Aegilops tauschii.</title>
        <authorList>
            <person name="Luo M.C."/>
            <person name="Gu Y.Q."/>
            <person name="Puiu D."/>
            <person name="Wang H."/>
            <person name="Twardziok S.O."/>
            <person name="Deal K.R."/>
            <person name="Huo N."/>
            <person name="Zhu T."/>
            <person name="Wang L."/>
            <person name="Wang Y."/>
            <person name="McGuire P.E."/>
            <person name="Liu S."/>
            <person name="Long H."/>
            <person name="Ramasamy R.K."/>
            <person name="Rodriguez J.C."/>
            <person name="Van S.L."/>
            <person name="Yuan L."/>
            <person name="Wang Z."/>
            <person name="Xia Z."/>
            <person name="Xiao L."/>
            <person name="Anderson O.D."/>
            <person name="Ouyang S."/>
            <person name="Liang Y."/>
            <person name="Zimin A.V."/>
            <person name="Pertea G."/>
            <person name="Qi P."/>
            <person name="Bennetzen J.L."/>
            <person name="Dai X."/>
            <person name="Dawson M.W."/>
            <person name="Muller H.G."/>
            <person name="Kugler K."/>
            <person name="Rivarola-Duarte L."/>
            <person name="Spannagl M."/>
            <person name="Mayer K.F.X."/>
            <person name="Lu F.H."/>
            <person name="Bevan M.W."/>
            <person name="Leroy P."/>
            <person name="Li P."/>
            <person name="You F.M."/>
            <person name="Sun Q."/>
            <person name="Liu Z."/>
            <person name="Lyons E."/>
            <person name="Wicker T."/>
            <person name="Salzberg S.L."/>
            <person name="Devos K.M."/>
            <person name="Dvorak J."/>
        </authorList>
    </citation>
    <scope>NUCLEOTIDE SEQUENCE [LARGE SCALE GENOMIC DNA]</scope>
    <source>
        <strain evidence="3">cv. AL8/78</strain>
    </source>
</reference>
<evidence type="ECO:0000256" key="2">
    <source>
        <dbReference type="SAM" id="Phobius"/>
    </source>
</evidence>
<sequence>LSNVSFVVFYCFYVFTINSADYELLAWQVSSSRDRKILPGGQKAFTGSIVEHDEGLSAIEQPRSNDSEKAASSASSSRPMSRFKMQKGGR</sequence>
<accession>A0A453GEF1</accession>